<dbReference type="GeneID" id="106115697"/>
<dbReference type="Proteomes" id="UP000694872">
    <property type="component" value="Unplaced"/>
</dbReference>
<organism evidence="1">
    <name type="scientific">Papilio xuthus</name>
    <name type="common">Asian swallowtail butterfly</name>
    <dbReference type="NCBI Taxonomy" id="66420"/>
    <lineage>
        <taxon>Eukaryota</taxon>
        <taxon>Metazoa</taxon>
        <taxon>Ecdysozoa</taxon>
        <taxon>Arthropoda</taxon>
        <taxon>Hexapoda</taxon>
        <taxon>Insecta</taxon>
        <taxon>Pterygota</taxon>
        <taxon>Neoptera</taxon>
        <taxon>Endopterygota</taxon>
        <taxon>Lepidoptera</taxon>
        <taxon>Glossata</taxon>
        <taxon>Ditrysia</taxon>
        <taxon>Papilionoidea</taxon>
        <taxon>Papilionidae</taxon>
        <taxon>Papilioninae</taxon>
        <taxon>Papilio</taxon>
    </lineage>
</organism>
<dbReference type="KEGG" id="pxu:106115697"/>
<sequence length="211" mass="24101">MGNINCPFDDDSALVKKLIAESSERRVERPEAGEVRLWARRAVFRALCLRALMALRARAHSSRALLQGALWLEQLLAALHDLALLAALEDHYVIWSEHEVLTQSEHLLERLLRDVINQSSSEDTQLLTSALADRAARRGYYWAYARRRCDLALTPPPQPHPHLHLHPHLHPHLDLDDFTQIITGGGFFHTLQVLRLSFVFIYLDTPGILMK</sequence>
<evidence type="ECO:0000313" key="1">
    <source>
        <dbReference type="RefSeq" id="XP_013164606.1"/>
    </source>
</evidence>
<name>A0AAJ6Z3F2_PAPXU</name>
<dbReference type="AlphaFoldDB" id="A0AAJ6Z3F2"/>
<accession>A0AAJ6Z3F2</accession>
<dbReference type="RefSeq" id="XP_013164606.1">
    <property type="nucleotide sequence ID" value="XM_013309152.1"/>
</dbReference>
<gene>
    <name evidence="1" type="primary">LOC106115697</name>
</gene>
<protein>
    <submittedName>
        <fullName evidence="1">Uncharacterized protein LOC106115697</fullName>
    </submittedName>
</protein>
<proteinExistence type="predicted"/>
<reference evidence="1" key="1">
    <citation type="submission" date="2025-08" db="UniProtKB">
        <authorList>
            <consortium name="RefSeq"/>
        </authorList>
    </citation>
    <scope>IDENTIFICATION</scope>
</reference>